<evidence type="ECO:0000313" key="1">
    <source>
        <dbReference type="EMBL" id="EDW51839.1"/>
    </source>
</evidence>
<proteinExistence type="predicted"/>
<sequence length="55" mass="5699">MATSLQSSSTTFSSGQLRSEQLGAVSSCTARQFVCHLSVHTPETGLQDDGVRAAG</sequence>
<dbReference type="EMBL" id="CH480818">
    <property type="protein sequence ID" value="EDW51839.1"/>
    <property type="molecule type" value="Genomic_DNA"/>
</dbReference>
<accession>B4HXQ9</accession>
<protein>
    <submittedName>
        <fullName evidence="1">GM14325</fullName>
    </submittedName>
</protein>
<gene>
    <name evidence="1" type="primary">Dsec\GM14325</name>
    <name evidence="1" type="ORF">Dsec_GM14325</name>
</gene>
<reference evidence="1 2" key="1">
    <citation type="journal article" date="2007" name="Nature">
        <title>Evolution of genes and genomes on the Drosophila phylogeny.</title>
        <authorList>
            <consortium name="Drosophila 12 Genomes Consortium"/>
            <person name="Clark A.G."/>
            <person name="Eisen M.B."/>
            <person name="Smith D.R."/>
            <person name="Bergman C.M."/>
            <person name="Oliver B."/>
            <person name="Markow T.A."/>
            <person name="Kaufman T.C."/>
            <person name="Kellis M."/>
            <person name="Gelbart W."/>
            <person name="Iyer V.N."/>
            <person name="Pollard D.A."/>
            <person name="Sackton T.B."/>
            <person name="Larracuente A.M."/>
            <person name="Singh N.D."/>
            <person name="Abad J.P."/>
            <person name="Abt D.N."/>
            <person name="Adryan B."/>
            <person name="Aguade M."/>
            <person name="Akashi H."/>
            <person name="Anderson W.W."/>
            <person name="Aquadro C.F."/>
            <person name="Ardell D.H."/>
            <person name="Arguello R."/>
            <person name="Artieri C.G."/>
            <person name="Barbash D.A."/>
            <person name="Barker D."/>
            <person name="Barsanti P."/>
            <person name="Batterham P."/>
            <person name="Batzoglou S."/>
            <person name="Begun D."/>
            <person name="Bhutkar A."/>
            <person name="Blanco E."/>
            <person name="Bosak S.A."/>
            <person name="Bradley R.K."/>
            <person name="Brand A.D."/>
            <person name="Brent M.R."/>
            <person name="Brooks A.N."/>
            <person name="Brown R.H."/>
            <person name="Butlin R.K."/>
            <person name="Caggese C."/>
            <person name="Calvi B.R."/>
            <person name="Bernardo de Carvalho A."/>
            <person name="Caspi A."/>
            <person name="Castrezana S."/>
            <person name="Celniker S.E."/>
            <person name="Chang J.L."/>
            <person name="Chapple C."/>
            <person name="Chatterji S."/>
            <person name="Chinwalla A."/>
            <person name="Civetta A."/>
            <person name="Clifton S.W."/>
            <person name="Comeron J.M."/>
            <person name="Costello J.C."/>
            <person name="Coyne J.A."/>
            <person name="Daub J."/>
            <person name="David R.G."/>
            <person name="Delcher A.L."/>
            <person name="Delehaunty K."/>
            <person name="Do C.B."/>
            <person name="Ebling H."/>
            <person name="Edwards K."/>
            <person name="Eickbush T."/>
            <person name="Evans J.D."/>
            <person name="Filipski A."/>
            <person name="Findeiss S."/>
            <person name="Freyhult E."/>
            <person name="Fulton L."/>
            <person name="Fulton R."/>
            <person name="Garcia A.C."/>
            <person name="Gardiner A."/>
            <person name="Garfield D.A."/>
            <person name="Garvin B.E."/>
            <person name="Gibson G."/>
            <person name="Gilbert D."/>
            <person name="Gnerre S."/>
            <person name="Godfrey J."/>
            <person name="Good R."/>
            <person name="Gotea V."/>
            <person name="Gravely B."/>
            <person name="Greenberg A.J."/>
            <person name="Griffiths-Jones S."/>
            <person name="Gross S."/>
            <person name="Guigo R."/>
            <person name="Gustafson E.A."/>
            <person name="Haerty W."/>
            <person name="Hahn M.W."/>
            <person name="Halligan D.L."/>
            <person name="Halpern A.L."/>
            <person name="Halter G.M."/>
            <person name="Han M.V."/>
            <person name="Heger A."/>
            <person name="Hillier L."/>
            <person name="Hinrichs A.S."/>
            <person name="Holmes I."/>
            <person name="Hoskins R.A."/>
            <person name="Hubisz M.J."/>
            <person name="Hultmark D."/>
            <person name="Huntley M.A."/>
            <person name="Jaffe D.B."/>
            <person name="Jagadeeshan S."/>
            <person name="Jeck W.R."/>
            <person name="Johnson J."/>
            <person name="Jones C.D."/>
            <person name="Jordan W.C."/>
            <person name="Karpen G.H."/>
            <person name="Kataoka E."/>
            <person name="Keightley P.D."/>
            <person name="Kheradpour P."/>
            <person name="Kirkness E.F."/>
            <person name="Koerich L.B."/>
            <person name="Kristiansen K."/>
            <person name="Kudrna D."/>
            <person name="Kulathinal R.J."/>
            <person name="Kumar S."/>
            <person name="Kwok R."/>
            <person name="Lander E."/>
            <person name="Langley C.H."/>
            <person name="Lapoint R."/>
            <person name="Lazzaro B.P."/>
            <person name="Lee S.J."/>
            <person name="Levesque L."/>
            <person name="Li R."/>
            <person name="Lin C.F."/>
            <person name="Lin M.F."/>
            <person name="Lindblad-Toh K."/>
            <person name="Llopart A."/>
            <person name="Long M."/>
            <person name="Low L."/>
            <person name="Lozovsky E."/>
            <person name="Lu J."/>
            <person name="Luo M."/>
            <person name="Machado C.A."/>
            <person name="Makalowski W."/>
            <person name="Marzo M."/>
            <person name="Matsuda M."/>
            <person name="Matzkin L."/>
            <person name="McAllister B."/>
            <person name="McBride C.S."/>
            <person name="McKernan B."/>
            <person name="McKernan K."/>
            <person name="Mendez-Lago M."/>
            <person name="Minx P."/>
            <person name="Mollenhauer M.U."/>
            <person name="Montooth K."/>
            <person name="Mount S.M."/>
            <person name="Mu X."/>
            <person name="Myers E."/>
            <person name="Negre B."/>
            <person name="Newfeld S."/>
            <person name="Nielsen R."/>
            <person name="Noor M.A."/>
            <person name="O'Grady P."/>
            <person name="Pachter L."/>
            <person name="Papaceit M."/>
            <person name="Parisi M.J."/>
            <person name="Parisi M."/>
            <person name="Parts L."/>
            <person name="Pedersen J.S."/>
            <person name="Pesole G."/>
            <person name="Phillippy A.M."/>
            <person name="Ponting C.P."/>
            <person name="Pop M."/>
            <person name="Porcelli D."/>
            <person name="Powell J.R."/>
            <person name="Prohaska S."/>
            <person name="Pruitt K."/>
            <person name="Puig M."/>
            <person name="Quesneville H."/>
            <person name="Ram K.R."/>
            <person name="Rand D."/>
            <person name="Rasmussen M.D."/>
            <person name="Reed L.K."/>
            <person name="Reenan R."/>
            <person name="Reily A."/>
            <person name="Remington K.A."/>
            <person name="Rieger T.T."/>
            <person name="Ritchie M.G."/>
            <person name="Robin C."/>
            <person name="Rogers Y.H."/>
            <person name="Rohde C."/>
            <person name="Rozas J."/>
            <person name="Rubenfield M.J."/>
            <person name="Ruiz A."/>
            <person name="Russo S."/>
            <person name="Salzberg S.L."/>
            <person name="Sanchez-Gracia A."/>
            <person name="Saranga D.J."/>
            <person name="Sato H."/>
            <person name="Schaeffer S.W."/>
            <person name="Schatz M.C."/>
            <person name="Schlenke T."/>
            <person name="Schwartz R."/>
            <person name="Segarra C."/>
            <person name="Singh R.S."/>
            <person name="Sirot L."/>
            <person name="Sirota M."/>
            <person name="Sisneros N.B."/>
            <person name="Smith C.D."/>
            <person name="Smith T.F."/>
            <person name="Spieth J."/>
            <person name="Stage D.E."/>
            <person name="Stark A."/>
            <person name="Stephan W."/>
            <person name="Strausberg R.L."/>
            <person name="Strempel S."/>
            <person name="Sturgill D."/>
            <person name="Sutton G."/>
            <person name="Sutton G.G."/>
            <person name="Tao W."/>
            <person name="Teichmann S."/>
            <person name="Tobari Y.N."/>
            <person name="Tomimura Y."/>
            <person name="Tsolas J.M."/>
            <person name="Valente V.L."/>
            <person name="Venter E."/>
            <person name="Venter J.C."/>
            <person name="Vicario S."/>
            <person name="Vieira F.G."/>
            <person name="Vilella A.J."/>
            <person name="Villasante A."/>
            <person name="Walenz B."/>
            <person name="Wang J."/>
            <person name="Wasserman M."/>
            <person name="Watts T."/>
            <person name="Wilson D."/>
            <person name="Wilson R.K."/>
            <person name="Wing R.A."/>
            <person name="Wolfner M.F."/>
            <person name="Wong A."/>
            <person name="Wong G.K."/>
            <person name="Wu C.I."/>
            <person name="Wu G."/>
            <person name="Yamamoto D."/>
            <person name="Yang H.P."/>
            <person name="Yang S.P."/>
            <person name="Yorke J.A."/>
            <person name="Yoshida K."/>
            <person name="Zdobnov E."/>
            <person name="Zhang P."/>
            <person name="Zhang Y."/>
            <person name="Zimin A.V."/>
            <person name="Baldwin J."/>
            <person name="Abdouelleil A."/>
            <person name="Abdulkadir J."/>
            <person name="Abebe A."/>
            <person name="Abera B."/>
            <person name="Abreu J."/>
            <person name="Acer S.C."/>
            <person name="Aftuck L."/>
            <person name="Alexander A."/>
            <person name="An P."/>
            <person name="Anderson E."/>
            <person name="Anderson S."/>
            <person name="Arachi H."/>
            <person name="Azer M."/>
            <person name="Bachantsang P."/>
            <person name="Barry A."/>
            <person name="Bayul T."/>
            <person name="Berlin A."/>
            <person name="Bessette D."/>
            <person name="Bloom T."/>
            <person name="Blye J."/>
            <person name="Boguslavskiy L."/>
            <person name="Bonnet C."/>
            <person name="Boukhgalter B."/>
            <person name="Bourzgui I."/>
            <person name="Brown A."/>
            <person name="Cahill P."/>
            <person name="Channer S."/>
            <person name="Cheshatsang Y."/>
            <person name="Chuda L."/>
            <person name="Citroen M."/>
            <person name="Collymore A."/>
            <person name="Cooke P."/>
            <person name="Costello M."/>
            <person name="D'Aco K."/>
            <person name="Daza R."/>
            <person name="De Haan G."/>
            <person name="DeGray S."/>
            <person name="DeMaso C."/>
            <person name="Dhargay N."/>
            <person name="Dooley K."/>
            <person name="Dooley E."/>
            <person name="Doricent M."/>
            <person name="Dorje P."/>
            <person name="Dorjee K."/>
            <person name="Dupes A."/>
            <person name="Elong R."/>
            <person name="Falk J."/>
            <person name="Farina A."/>
            <person name="Faro S."/>
            <person name="Ferguson D."/>
            <person name="Fisher S."/>
            <person name="Foley C.D."/>
            <person name="Franke A."/>
            <person name="Friedrich D."/>
            <person name="Gadbois L."/>
            <person name="Gearin G."/>
            <person name="Gearin C.R."/>
            <person name="Giannoukos G."/>
            <person name="Goode T."/>
            <person name="Graham J."/>
            <person name="Grandbois E."/>
            <person name="Grewal S."/>
            <person name="Gyaltsen K."/>
            <person name="Hafez N."/>
            <person name="Hagos B."/>
            <person name="Hall J."/>
            <person name="Henson C."/>
            <person name="Hollinger A."/>
            <person name="Honan T."/>
            <person name="Huard M.D."/>
            <person name="Hughes L."/>
            <person name="Hurhula B."/>
            <person name="Husby M.E."/>
            <person name="Kamat A."/>
            <person name="Kanga B."/>
            <person name="Kashin S."/>
            <person name="Khazanovich D."/>
            <person name="Kisner P."/>
            <person name="Lance K."/>
            <person name="Lara M."/>
            <person name="Lee W."/>
            <person name="Lennon N."/>
            <person name="Letendre F."/>
            <person name="LeVine R."/>
            <person name="Lipovsky A."/>
            <person name="Liu X."/>
            <person name="Liu J."/>
            <person name="Liu S."/>
            <person name="Lokyitsang T."/>
            <person name="Lokyitsang Y."/>
            <person name="Lubonja R."/>
            <person name="Lui A."/>
            <person name="MacDonald P."/>
            <person name="Magnisalis V."/>
            <person name="Maru K."/>
            <person name="Matthews C."/>
            <person name="McCusker W."/>
            <person name="McDonough S."/>
            <person name="Mehta T."/>
            <person name="Meldrim J."/>
            <person name="Meneus L."/>
            <person name="Mihai O."/>
            <person name="Mihalev A."/>
            <person name="Mihova T."/>
            <person name="Mittelman R."/>
            <person name="Mlenga V."/>
            <person name="Montmayeur A."/>
            <person name="Mulrain L."/>
            <person name="Navidi A."/>
            <person name="Naylor J."/>
            <person name="Negash T."/>
            <person name="Nguyen T."/>
            <person name="Nguyen N."/>
            <person name="Nicol R."/>
            <person name="Norbu C."/>
            <person name="Norbu N."/>
            <person name="Novod N."/>
            <person name="O'Neill B."/>
            <person name="Osman S."/>
            <person name="Markiewicz E."/>
            <person name="Oyono O.L."/>
            <person name="Patti C."/>
            <person name="Phunkhang P."/>
            <person name="Pierre F."/>
            <person name="Priest M."/>
            <person name="Raghuraman S."/>
            <person name="Rege F."/>
            <person name="Reyes R."/>
            <person name="Rise C."/>
            <person name="Rogov P."/>
            <person name="Ross K."/>
            <person name="Ryan E."/>
            <person name="Settipalli S."/>
            <person name="Shea T."/>
            <person name="Sherpa N."/>
            <person name="Shi L."/>
            <person name="Shih D."/>
            <person name="Sparrow T."/>
            <person name="Spaulding J."/>
            <person name="Stalker J."/>
            <person name="Stange-Thomann N."/>
            <person name="Stavropoulos S."/>
            <person name="Stone C."/>
            <person name="Strader C."/>
            <person name="Tesfaye S."/>
            <person name="Thomson T."/>
            <person name="Thoulutsang Y."/>
            <person name="Thoulutsang D."/>
            <person name="Topham K."/>
            <person name="Topping I."/>
            <person name="Tsamla T."/>
            <person name="Vassiliev H."/>
            <person name="Vo A."/>
            <person name="Wangchuk T."/>
            <person name="Wangdi T."/>
            <person name="Weiand M."/>
            <person name="Wilkinson J."/>
            <person name="Wilson A."/>
            <person name="Yadav S."/>
            <person name="Young G."/>
            <person name="Yu Q."/>
            <person name="Zembek L."/>
            <person name="Zhong D."/>
            <person name="Zimmer A."/>
            <person name="Zwirko Z."/>
            <person name="Jaffe D.B."/>
            <person name="Alvarez P."/>
            <person name="Brockman W."/>
            <person name="Butler J."/>
            <person name="Chin C."/>
            <person name="Gnerre S."/>
            <person name="Grabherr M."/>
            <person name="Kleber M."/>
            <person name="Mauceli E."/>
            <person name="MacCallum I."/>
        </authorList>
    </citation>
    <scope>NUCLEOTIDE SEQUENCE [LARGE SCALE GENOMIC DNA]</scope>
    <source>
        <strain evidence="2">Rob3c / Tucson 14021-0248.25</strain>
    </source>
</reference>
<keyword evidence="2" id="KW-1185">Reference proteome</keyword>
<evidence type="ECO:0000313" key="2">
    <source>
        <dbReference type="Proteomes" id="UP000001292"/>
    </source>
</evidence>
<dbReference type="AlphaFoldDB" id="B4HXQ9"/>
<organism evidence="2">
    <name type="scientific">Drosophila sechellia</name>
    <name type="common">Fruit fly</name>
    <dbReference type="NCBI Taxonomy" id="7238"/>
    <lineage>
        <taxon>Eukaryota</taxon>
        <taxon>Metazoa</taxon>
        <taxon>Ecdysozoa</taxon>
        <taxon>Arthropoda</taxon>
        <taxon>Hexapoda</taxon>
        <taxon>Insecta</taxon>
        <taxon>Pterygota</taxon>
        <taxon>Neoptera</taxon>
        <taxon>Endopterygota</taxon>
        <taxon>Diptera</taxon>
        <taxon>Brachycera</taxon>
        <taxon>Muscomorpha</taxon>
        <taxon>Ephydroidea</taxon>
        <taxon>Drosophilidae</taxon>
        <taxon>Drosophila</taxon>
        <taxon>Sophophora</taxon>
    </lineage>
</organism>
<dbReference type="HOGENOM" id="CLU_3034596_0_0_1"/>
<dbReference type="Proteomes" id="UP000001292">
    <property type="component" value="Unassembled WGS sequence"/>
</dbReference>
<name>B4HXQ9_DROSE</name>